<dbReference type="InterPro" id="IPR033985">
    <property type="entry name" value="SusD-like_N"/>
</dbReference>
<reference evidence="9 10" key="1">
    <citation type="submission" date="2019-07" db="EMBL/GenBank/DDBJ databases">
        <title>Genomic Encyclopedia of Type Strains, Phase IV (KMG-IV): sequencing the most valuable type-strain genomes for metagenomic binning, comparative biology and taxonomic classification.</title>
        <authorList>
            <person name="Goeker M."/>
        </authorList>
    </citation>
    <scope>NUCLEOTIDE SEQUENCE [LARGE SCALE GENOMIC DNA]</scope>
    <source>
        <strain evidence="9 10">DSM 18961</strain>
    </source>
</reference>
<sequence>MKVTYKIIVFCLSMLMLNACSDDFIEVIPKGKLIAEYTEDYDKMFFNLTFINLSNTEGQVPLGDEVVAINPYFEGAGLLTQRLFRWEGDLYEEDQNAAELEVLMEQIYIYNKIINEVPSSKDGSESQKMALQAEALAGRAWCYFLLINYYGLPYNSSTSSTDLGFPIIEEADLVKTDFKRATVKEVYDFIVNDLIKAIPNLPKNTYHRMRISQDGAKALLGKVYVFMHKFNEAGPLLNEALAQVKTGSLGNIEVGLYDYNDGYTTPLAVDDIENMYAKQISDNWADSSNELVLSADAASLYSSSDLRVDELYTTTPRGNSVSYPNGFLRKSIGSSQTQIGVRVSELYLLNAEVKCRLNNLPAAVDDLVEFREHRLSDDAEVPTNIATNQEALLEFIFEERIREFALLGYRWFDMRRLTVDPLIQKDISSFNNHKVYDFTDGSELETFTLTQNRLVFKFPQTIMEQNPNLENNP</sequence>
<dbReference type="EMBL" id="VNIA01000004">
    <property type="protein sequence ID" value="TYP97431.1"/>
    <property type="molecule type" value="Genomic_DNA"/>
</dbReference>
<gene>
    <name evidence="9" type="ORF">C7447_104117</name>
</gene>
<dbReference type="GO" id="GO:0009279">
    <property type="term" value="C:cell outer membrane"/>
    <property type="evidence" value="ECO:0007669"/>
    <property type="project" value="UniProtKB-SubCell"/>
</dbReference>
<dbReference type="InterPro" id="IPR011990">
    <property type="entry name" value="TPR-like_helical_dom_sf"/>
</dbReference>
<feature type="chain" id="PRO_5024347979" evidence="6">
    <location>
        <begin position="22"/>
        <end position="473"/>
    </location>
</feature>
<accession>A0A5S5DNH5</accession>
<evidence type="ECO:0000259" key="8">
    <source>
        <dbReference type="Pfam" id="PF14322"/>
    </source>
</evidence>
<dbReference type="Proteomes" id="UP000323136">
    <property type="component" value="Unassembled WGS sequence"/>
</dbReference>
<name>A0A5S5DNH5_9FLAO</name>
<dbReference type="OrthoDB" id="630434at2"/>
<dbReference type="Pfam" id="PF07980">
    <property type="entry name" value="SusD_RagB"/>
    <property type="match status" value="1"/>
</dbReference>
<feature type="domain" description="RagB/SusD" evidence="7">
    <location>
        <begin position="332"/>
        <end position="473"/>
    </location>
</feature>
<comment type="caution">
    <text evidence="9">The sequence shown here is derived from an EMBL/GenBank/DDBJ whole genome shotgun (WGS) entry which is preliminary data.</text>
</comment>
<comment type="similarity">
    <text evidence="2">Belongs to the SusD family.</text>
</comment>
<comment type="subcellular location">
    <subcellularLocation>
        <location evidence="1">Cell outer membrane</location>
    </subcellularLocation>
</comment>
<evidence type="ECO:0000313" key="10">
    <source>
        <dbReference type="Proteomes" id="UP000323136"/>
    </source>
</evidence>
<evidence type="ECO:0000256" key="5">
    <source>
        <dbReference type="ARBA" id="ARBA00023237"/>
    </source>
</evidence>
<evidence type="ECO:0000259" key="7">
    <source>
        <dbReference type="Pfam" id="PF07980"/>
    </source>
</evidence>
<dbReference type="RefSeq" id="WP_148870780.1">
    <property type="nucleotide sequence ID" value="NZ_VNIA01000004.1"/>
</dbReference>
<evidence type="ECO:0000313" key="9">
    <source>
        <dbReference type="EMBL" id="TYP97431.1"/>
    </source>
</evidence>
<dbReference type="Gene3D" id="1.25.40.390">
    <property type="match status" value="2"/>
</dbReference>
<dbReference type="SUPFAM" id="SSF48452">
    <property type="entry name" value="TPR-like"/>
    <property type="match status" value="1"/>
</dbReference>
<evidence type="ECO:0000256" key="2">
    <source>
        <dbReference type="ARBA" id="ARBA00006275"/>
    </source>
</evidence>
<keyword evidence="4" id="KW-0472">Membrane</keyword>
<organism evidence="9 10">
    <name type="scientific">Tenacibaculum adriaticum</name>
    <dbReference type="NCBI Taxonomy" id="413713"/>
    <lineage>
        <taxon>Bacteria</taxon>
        <taxon>Pseudomonadati</taxon>
        <taxon>Bacteroidota</taxon>
        <taxon>Flavobacteriia</taxon>
        <taxon>Flavobacteriales</taxon>
        <taxon>Flavobacteriaceae</taxon>
        <taxon>Tenacibaculum</taxon>
    </lineage>
</organism>
<dbReference type="Pfam" id="PF14322">
    <property type="entry name" value="SusD-like_3"/>
    <property type="match status" value="1"/>
</dbReference>
<keyword evidence="3 6" id="KW-0732">Signal</keyword>
<evidence type="ECO:0000256" key="3">
    <source>
        <dbReference type="ARBA" id="ARBA00022729"/>
    </source>
</evidence>
<evidence type="ECO:0000256" key="6">
    <source>
        <dbReference type="SAM" id="SignalP"/>
    </source>
</evidence>
<dbReference type="AlphaFoldDB" id="A0A5S5DNH5"/>
<keyword evidence="5" id="KW-0998">Cell outer membrane</keyword>
<proteinExistence type="inferred from homology"/>
<dbReference type="InterPro" id="IPR012944">
    <property type="entry name" value="SusD_RagB_dom"/>
</dbReference>
<feature type="signal peptide" evidence="6">
    <location>
        <begin position="1"/>
        <end position="21"/>
    </location>
</feature>
<keyword evidence="10" id="KW-1185">Reference proteome</keyword>
<protein>
    <submittedName>
        <fullName evidence="9">SusD-like starch-binding protein associating with outer membrane</fullName>
    </submittedName>
</protein>
<evidence type="ECO:0000256" key="4">
    <source>
        <dbReference type="ARBA" id="ARBA00023136"/>
    </source>
</evidence>
<evidence type="ECO:0000256" key="1">
    <source>
        <dbReference type="ARBA" id="ARBA00004442"/>
    </source>
</evidence>
<feature type="domain" description="SusD-like N-terminal" evidence="8">
    <location>
        <begin position="101"/>
        <end position="224"/>
    </location>
</feature>